<feature type="domain" description="UCH catalytic" evidence="9">
    <location>
        <begin position="56"/>
        <end position="299"/>
    </location>
</feature>
<dbReference type="GO" id="GO:0016579">
    <property type="term" value="P:protein deubiquitination"/>
    <property type="evidence" value="ECO:0007669"/>
    <property type="project" value="TreeGrafter"/>
</dbReference>
<dbReference type="RefSeq" id="XP_007731182.1">
    <property type="nucleotide sequence ID" value="XM_007732992.1"/>
</dbReference>
<proteinExistence type="inferred from homology"/>
<accession>W9YJA7</accession>
<keyword evidence="4 7" id="KW-0833">Ubl conjugation pathway</keyword>
<evidence type="ECO:0000256" key="4">
    <source>
        <dbReference type="ARBA" id="ARBA00022786"/>
    </source>
</evidence>
<comment type="catalytic activity">
    <reaction evidence="1 7">
        <text>Thiol-dependent hydrolysis of ester, thioester, amide, peptide and isopeptide bonds formed by the C-terminal Gly of ubiquitin (a 76-residue protein attached to proteins as an intracellular targeting signal).</text>
        <dbReference type="EC" id="3.4.19.12"/>
    </reaction>
</comment>
<feature type="region of interest" description="Disordered" evidence="8">
    <location>
        <begin position="1"/>
        <end position="41"/>
    </location>
</feature>
<dbReference type="STRING" id="1182542.W9YJA7"/>
<protein>
    <recommendedName>
        <fullName evidence="2 7">ubiquitinyl hydrolase 1</fullName>
        <ecNumber evidence="2 7">3.4.19.12</ecNumber>
    </recommendedName>
</protein>
<evidence type="ECO:0000259" key="9">
    <source>
        <dbReference type="PROSITE" id="PS52048"/>
    </source>
</evidence>
<feature type="active site" description="Nucleophile" evidence="7">
    <location>
        <position position="134"/>
    </location>
</feature>
<evidence type="ECO:0000313" key="10">
    <source>
        <dbReference type="EMBL" id="EXJ89785.1"/>
    </source>
</evidence>
<comment type="caution">
    <text evidence="10">The sequence shown here is derived from an EMBL/GenBank/DDBJ whole genome shotgun (WGS) entry which is preliminary data.</text>
</comment>
<dbReference type="Proteomes" id="UP000019478">
    <property type="component" value="Unassembled WGS sequence"/>
</dbReference>
<keyword evidence="6 7" id="KW-0788">Thiol protease</keyword>
<dbReference type="EC" id="3.4.19.12" evidence="2 7"/>
<dbReference type="AlphaFoldDB" id="W9YJA7"/>
<evidence type="ECO:0000256" key="6">
    <source>
        <dbReference type="ARBA" id="ARBA00022807"/>
    </source>
</evidence>
<dbReference type="GO" id="GO:0004843">
    <property type="term" value="F:cysteine-type deubiquitinase activity"/>
    <property type="evidence" value="ECO:0007669"/>
    <property type="project" value="UniProtKB-UniRule"/>
</dbReference>
<name>W9YJA7_9EURO</name>
<dbReference type="PROSITE" id="PS52048">
    <property type="entry name" value="UCH_DOMAIN"/>
    <property type="match status" value="1"/>
</dbReference>
<comment type="similarity">
    <text evidence="7">Belongs to the peptidase C12 family.</text>
</comment>
<evidence type="ECO:0000313" key="11">
    <source>
        <dbReference type="Proteomes" id="UP000019478"/>
    </source>
</evidence>
<dbReference type="InterPro" id="IPR038765">
    <property type="entry name" value="Papain-like_cys_pep_sf"/>
</dbReference>
<keyword evidence="11" id="KW-1185">Reference proteome</keyword>
<dbReference type="InterPro" id="IPR001578">
    <property type="entry name" value="Peptidase_C12_UCH"/>
</dbReference>
<dbReference type="PANTHER" id="PTHR10589">
    <property type="entry name" value="UBIQUITIN CARBOXYL-TERMINAL HYDROLASE"/>
    <property type="match status" value="1"/>
</dbReference>
<dbReference type="HOGENOM" id="CLU_018316_3_0_1"/>
<evidence type="ECO:0000256" key="2">
    <source>
        <dbReference type="ARBA" id="ARBA00012759"/>
    </source>
</evidence>
<keyword evidence="5 7" id="KW-0378">Hydrolase</keyword>
<dbReference type="GeneID" id="19166982"/>
<dbReference type="PANTHER" id="PTHR10589:SF29">
    <property type="entry name" value="UBIQUITIN CARBOXYL-TERMINAL HYDROLASE"/>
    <property type="match status" value="1"/>
</dbReference>
<gene>
    <name evidence="10" type="ORF">A1O3_02852</name>
</gene>
<evidence type="ECO:0000256" key="3">
    <source>
        <dbReference type="ARBA" id="ARBA00022670"/>
    </source>
</evidence>
<evidence type="ECO:0000256" key="7">
    <source>
        <dbReference type="PROSITE-ProRule" id="PRU01393"/>
    </source>
</evidence>
<feature type="site" description="Transition state stabilizer" evidence="7">
    <location>
        <position position="128"/>
    </location>
</feature>
<feature type="active site" description="Proton donor" evidence="7">
    <location>
        <position position="237"/>
    </location>
</feature>
<evidence type="ECO:0000256" key="1">
    <source>
        <dbReference type="ARBA" id="ARBA00000707"/>
    </source>
</evidence>
<feature type="compositionally biased region" description="Polar residues" evidence="8">
    <location>
        <begin position="21"/>
        <end position="41"/>
    </location>
</feature>
<feature type="site" description="Important for enzyme activity" evidence="7">
    <location>
        <position position="252"/>
    </location>
</feature>
<organism evidence="10 11">
    <name type="scientific">Capronia epimyces CBS 606.96</name>
    <dbReference type="NCBI Taxonomy" id="1182542"/>
    <lineage>
        <taxon>Eukaryota</taxon>
        <taxon>Fungi</taxon>
        <taxon>Dikarya</taxon>
        <taxon>Ascomycota</taxon>
        <taxon>Pezizomycotina</taxon>
        <taxon>Eurotiomycetes</taxon>
        <taxon>Chaetothyriomycetidae</taxon>
        <taxon>Chaetothyriales</taxon>
        <taxon>Herpotrichiellaceae</taxon>
        <taxon>Capronia</taxon>
    </lineage>
</organism>
<dbReference type="Gene3D" id="3.40.532.10">
    <property type="entry name" value="Peptidase C12, ubiquitin carboxyl-terminal hydrolase"/>
    <property type="match status" value="1"/>
</dbReference>
<evidence type="ECO:0000256" key="5">
    <source>
        <dbReference type="ARBA" id="ARBA00022801"/>
    </source>
</evidence>
<reference evidence="10 11" key="1">
    <citation type="submission" date="2013-03" db="EMBL/GenBank/DDBJ databases">
        <title>The Genome Sequence of Capronia epimyces CBS 606.96.</title>
        <authorList>
            <consortium name="The Broad Institute Genomics Platform"/>
            <person name="Cuomo C."/>
            <person name="de Hoog S."/>
            <person name="Gorbushina A."/>
            <person name="Walker B."/>
            <person name="Young S.K."/>
            <person name="Zeng Q."/>
            <person name="Gargeya S."/>
            <person name="Fitzgerald M."/>
            <person name="Haas B."/>
            <person name="Abouelleil A."/>
            <person name="Allen A.W."/>
            <person name="Alvarado L."/>
            <person name="Arachchi H.M."/>
            <person name="Berlin A.M."/>
            <person name="Chapman S.B."/>
            <person name="Gainer-Dewar J."/>
            <person name="Goldberg J."/>
            <person name="Griggs A."/>
            <person name="Gujja S."/>
            <person name="Hansen M."/>
            <person name="Howarth C."/>
            <person name="Imamovic A."/>
            <person name="Ireland A."/>
            <person name="Larimer J."/>
            <person name="McCowan C."/>
            <person name="Murphy C."/>
            <person name="Pearson M."/>
            <person name="Poon T.W."/>
            <person name="Priest M."/>
            <person name="Roberts A."/>
            <person name="Saif S."/>
            <person name="Shea T."/>
            <person name="Sisk P."/>
            <person name="Sykes S."/>
            <person name="Wortman J."/>
            <person name="Nusbaum C."/>
            <person name="Birren B."/>
        </authorList>
    </citation>
    <scope>NUCLEOTIDE SEQUENCE [LARGE SCALE GENOMIC DNA]</scope>
    <source>
        <strain evidence="10 11">CBS 606.96</strain>
    </source>
</reference>
<dbReference type="Pfam" id="PF01088">
    <property type="entry name" value="Peptidase_C12"/>
    <property type="match status" value="1"/>
</dbReference>
<dbReference type="InterPro" id="IPR036959">
    <property type="entry name" value="Peptidase_C12_UCH_sf"/>
</dbReference>
<dbReference type="OrthoDB" id="1924260at2759"/>
<dbReference type="GO" id="GO:0006511">
    <property type="term" value="P:ubiquitin-dependent protein catabolic process"/>
    <property type="evidence" value="ECO:0007669"/>
    <property type="project" value="UniProtKB-UniRule"/>
</dbReference>
<sequence length="342" mass="37869">MASFQNQPSKDVAVDPPPGRLSTQASSVAASSCEDTGSMSTDDIVASSNQAGSWRGWAELENDPVIFTTLLREWGVPDVQVHEVVPLDSVFDHPPESVYGLIFLSRWMPADVENSVTEAPQGVWFANQTSSFSCATVALMNIVNNRPDVDLGPQLNEFRAHTLDMTPRDRGIALDGFDHVRDVHNSFATDLDKMAVDLRLKQEIAIAEKKRKAAMSKRPRKRLRDEEDFDDGENGFHFVAYVPAGGSVWRMDGMEKLPRKVGSLSEGDSWVAMVLPELQAQWETAATGALEFSLLALTAMTAASSLEEDQVKMERAREDWGPFFAQLVRLEAEKGRLRADLE</sequence>
<evidence type="ECO:0000256" key="8">
    <source>
        <dbReference type="SAM" id="MobiDB-lite"/>
    </source>
</evidence>
<keyword evidence="3 7" id="KW-0645">Protease</keyword>
<dbReference type="SUPFAM" id="SSF54001">
    <property type="entry name" value="Cysteine proteinases"/>
    <property type="match status" value="1"/>
</dbReference>
<dbReference type="eggNOG" id="KOG2778">
    <property type="taxonomic scope" value="Eukaryota"/>
</dbReference>
<dbReference type="EMBL" id="AMGY01000002">
    <property type="protein sequence ID" value="EXJ89785.1"/>
    <property type="molecule type" value="Genomic_DNA"/>
</dbReference>
<dbReference type="GO" id="GO:0005737">
    <property type="term" value="C:cytoplasm"/>
    <property type="evidence" value="ECO:0007669"/>
    <property type="project" value="TreeGrafter"/>
</dbReference>